<evidence type="ECO:0000256" key="1">
    <source>
        <dbReference type="ARBA" id="ARBA00022908"/>
    </source>
</evidence>
<keyword evidence="3" id="KW-0233">DNA recombination</keyword>
<dbReference type="Gene3D" id="1.10.150.130">
    <property type="match status" value="1"/>
</dbReference>
<dbReference type="PROSITE" id="PS51900">
    <property type="entry name" value="CB"/>
    <property type="match status" value="1"/>
</dbReference>
<dbReference type="HOGENOM" id="CLU_027562_9_2_9"/>
<accession>G9QIR6</accession>
<dbReference type="CDD" id="cd00397">
    <property type="entry name" value="DNA_BRE_C"/>
    <property type="match status" value="1"/>
</dbReference>
<dbReference type="PATRIC" id="fig|665952.3.peg.852"/>
<name>G9QIR6_9BACI</name>
<gene>
    <name evidence="7" type="ORF">HMPREF1015_02993</name>
</gene>
<dbReference type="Pfam" id="PF02899">
    <property type="entry name" value="Phage_int_SAM_1"/>
    <property type="match status" value="1"/>
</dbReference>
<dbReference type="InterPro" id="IPR002104">
    <property type="entry name" value="Integrase_catalytic"/>
</dbReference>
<dbReference type="Gene3D" id="1.10.443.10">
    <property type="entry name" value="Intergrase catalytic core"/>
    <property type="match status" value="1"/>
</dbReference>
<dbReference type="InterPro" id="IPR044068">
    <property type="entry name" value="CB"/>
</dbReference>
<evidence type="ECO:0008006" key="9">
    <source>
        <dbReference type="Google" id="ProtNLM"/>
    </source>
</evidence>
<organism evidence="7 8">
    <name type="scientific">Bacillus smithii 7_3_47FAA</name>
    <dbReference type="NCBI Taxonomy" id="665952"/>
    <lineage>
        <taxon>Bacteria</taxon>
        <taxon>Bacillati</taxon>
        <taxon>Bacillota</taxon>
        <taxon>Bacilli</taxon>
        <taxon>Bacillales</taxon>
        <taxon>Bacillaceae</taxon>
        <taxon>Bacillus</taxon>
    </lineage>
</organism>
<dbReference type="AlphaFoldDB" id="G9QIR6"/>
<dbReference type="GO" id="GO:0006310">
    <property type="term" value="P:DNA recombination"/>
    <property type="evidence" value="ECO:0007669"/>
    <property type="project" value="UniProtKB-KW"/>
</dbReference>
<comment type="caution">
    <text evidence="7">The sequence shown here is derived from an EMBL/GenBank/DDBJ whole genome shotgun (WGS) entry which is preliminary data.</text>
</comment>
<dbReference type="PANTHER" id="PTHR30349:SF82">
    <property type="entry name" value="INTEGRASE_RECOMBINASE YOEC-RELATED"/>
    <property type="match status" value="1"/>
</dbReference>
<keyword evidence="1" id="KW-0229">DNA integration</keyword>
<dbReference type="GO" id="GO:0015074">
    <property type="term" value="P:DNA integration"/>
    <property type="evidence" value="ECO:0007669"/>
    <property type="project" value="InterPro"/>
</dbReference>
<evidence type="ECO:0000256" key="4">
    <source>
        <dbReference type="PROSITE-ProRule" id="PRU01248"/>
    </source>
</evidence>
<evidence type="ECO:0000256" key="2">
    <source>
        <dbReference type="ARBA" id="ARBA00023125"/>
    </source>
</evidence>
<keyword evidence="2 4" id="KW-0238">DNA-binding</keyword>
<protein>
    <recommendedName>
        <fullName evidence="9">Integrase</fullName>
    </recommendedName>
</protein>
<dbReference type="InterPro" id="IPR013762">
    <property type="entry name" value="Integrase-like_cat_sf"/>
</dbReference>
<dbReference type="EMBL" id="ACWF01000044">
    <property type="protein sequence ID" value="EHL78955.1"/>
    <property type="molecule type" value="Genomic_DNA"/>
</dbReference>
<proteinExistence type="predicted"/>
<dbReference type="InterPro" id="IPR011010">
    <property type="entry name" value="DNA_brk_join_enz"/>
</dbReference>
<evidence type="ECO:0000259" key="6">
    <source>
        <dbReference type="PROSITE" id="PS51900"/>
    </source>
</evidence>
<evidence type="ECO:0000313" key="8">
    <source>
        <dbReference type="Proteomes" id="UP000011747"/>
    </source>
</evidence>
<keyword evidence="8" id="KW-1185">Reference proteome</keyword>
<dbReference type="InterPro" id="IPR010998">
    <property type="entry name" value="Integrase_recombinase_N"/>
</dbReference>
<feature type="domain" description="Tyr recombinase" evidence="5">
    <location>
        <begin position="106"/>
        <end position="294"/>
    </location>
</feature>
<dbReference type="SUPFAM" id="SSF56349">
    <property type="entry name" value="DNA breaking-rejoining enzymes"/>
    <property type="match status" value="1"/>
</dbReference>
<dbReference type="RefSeq" id="WP_003353144.1">
    <property type="nucleotide sequence ID" value="NZ_JH414744.1"/>
</dbReference>
<sequence length="304" mass="36030">MLIKFAIDDFLDDRKYNNVTENTLTTYHYYLKEFKEFCQENEIVNVEDISPNLVKNFLISCQKKGNNATSINSKLARIRAFLNYMVECDVIKENPAKKVKKAKTDVKIDVFTDQQIKQMLSYYRRIKQREKSLFAYRDYTLIVTLLGTGLRLQEVVNLKWSDLDFENYTLTVFGKNRKREMIPITEKLVKELLAYQVFLKGYFKDKQIEYVFTNIKGKQMTKNAVQSIFKRLSKIMNFKNVRLSCHTFRHTFCQKLAMSGMSAFAIQKLMRHQDISVTMKYVAMWGNDLKEQNDKYNPLNKLEF</sequence>
<evidence type="ECO:0000313" key="7">
    <source>
        <dbReference type="EMBL" id="EHL78955.1"/>
    </source>
</evidence>
<feature type="domain" description="Core-binding (CB)" evidence="6">
    <location>
        <begin position="1"/>
        <end position="86"/>
    </location>
</feature>
<dbReference type="PANTHER" id="PTHR30349">
    <property type="entry name" value="PHAGE INTEGRASE-RELATED"/>
    <property type="match status" value="1"/>
</dbReference>
<dbReference type="InterPro" id="IPR050090">
    <property type="entry name" value="Tyrosine_recombinase_XerCD"/>
</dbReference>
<dbReference type="Proteomes" id="UP000011747">
    <property type="component" value="Unassembled WGS sequence"/>
</dbReference>
<evidence type="ECO:0000256" key="3">
    <source>
        <dbReference type="ARBA" id="ARBA00023172"/>
    </source>
</evidence>
<reference evidence="7 8" key="1">
    <citation type="submission" date="2011-09" db="EMBL/GenBank/DDBJ databases">
        <title>The Genome Sequence of Bacillus smithii 7_3_47FAA.</title>
        <authorList>
            <consortium name="The Broad Institute Genome Sequencing Platform"/>
            <person name="Earl A."/>
            <person name="Ward D."/>
            <person name="Feldgarden M."/>
            <person name="Gevers D."/>
            <person name="Daigneault M."/>
            <person name="Strauss J."/>
            <person name="Allen-Vercoe E."/>
            <person name="Young S.K."/>
            <person name="Zeng Q."/>
            <person name="Gargeya S."/>
            <person name="Fitzgerald M."/>
            <person name="Haas B."/>
            <person name="Abouelleil A."/>
            <person name="Alvarado L."/>
            <person name="Arachchi H.M."/>
            <person name="Berlin A."/>
            <person name="Brown A."/>
            <person name="Chapman S.B."/>
            <person name="Chen Z."/>
            <person name="Dunbar C."/>
            <person name="Freedman E."/>
            <person name="Gearin G."/>
            <person name="Goldberg J."/>
            <person name="Griggs A."/>
            <person name="Gujja S."/>
            <person name="Heiman D."/>
            <person name="Howarth C."/>
            <person name="Larson L."/>
            <person name="Lui A."/>
            <person name="MacDonald P.J.P."/>
            <person name="Montmayeur A."/>
            <person name="Murphy C."/>
            <person name="Neiman D."/>
            <person name="Pearson M."/>
            <person name="Priest M."/>
            <person name="Roberts A."/>
            <person name="Saif S."/>
            <person name="Shea T."/>
            <person name="Shenoy N."/>
            <person name="Sisk P."/>
            <person name="Stolte C."/>
            <person name="Sykes S."/>
            <person name="Wortman J."/>
            <person name="Nusbaum C."/>
            <person name="Birren B."/>
        </authorList>
    </citation>
    <scope>NUCLEOTIDE SEQUENCE [LARGE SCALE GENOMIC DNA]</scope>
    <source>
        <strain evidence="7 8">7_3_47FAA</strain>
    </source>
</reference>
<dbReference type="PROSITE" id="PS51898">
    <property type="entry name" value="TYR_RECOMBINASE"/>
    <property type="match status" value="1"/>
</dbReference>
<dbReference type="Pfam" id="PF00589">
    <property type="entry name" value="Phage_integrase"/>
    <property type="match status" value="1"/>
</dbReference>
<dbReference type="InterPro" id="IPR004107">
    <property type="entry name" value="Integrase_SAM-like_N"/>
</dbReference>
<evidence type="ECO:0000259" key="5">
    <source>
        <dbReference type="PROSITE" id="PS51898"/>
    </source>
</evidence>
<dbReference type="GO" id="GO:0003677">
    <property type="term" value="F:DNA binding"/>
    <property type="evidence" value="ECO:0007669"/>
    <property type="project" value="UniProtKB-UniRule"/>
</dbReference>